<gene>
    <name evidence="1" type="ORF">B296_00037186</name>
</gene>
<dbReference type="EMBL" id="AMZH03016492">
    <property type="protein sequence ID" value="RRT44388.1"/>
    <property type="molecule type" value="Genomic_DNA"/>
</dbReference>
<accession>A0A444CCC0</accession>
<organism evidence="1 2">
    <name type="scientific">Ensete ventricosum</name>
    <name type="common">Abyssinian banana</name>
    <name type="synonym">Musa ensete</name>
    <dbReference type="NCBI Taxonomy" id="4639"/>
    <lineage>
        <taxon>Eukaryota</taxon>
        <taxon>Viridiplantae</taxon>
        <taxon>Streptophyta</taxon>
        <taxon>Embryophyta</taxon>
        <taxon>Tracheophyta</taxon>
        <taxon>Spermatophyta</taxon>
        <taxon>Magnoliopsida</taxon>
        <taxon>Liliopsida</taxon>
        <taxon>Zingiberales</taxon>
        <taxon>Musaceae</taxon>
        <taxon>Ensete</taxon>
    </lineage>
</organism>
<dbReference type="AlphaFoldDB" id="A0A444CCC0"/>
<comment type="caution">
    <text evidence="1">The sequence shown here is derived from an EMBL/GenBank/DDBJ whole genome shotgun (WGS) entry which is preliminary data.</text>
</comment>
<evidence type="ECO:0000313" key="1">
    <source>
        <dbReference type="EMBL" id="RRT44388.1"/>
    </source>
</evidence>
<name>A0A444CCC0_ENSVE</name>
<reference evidence="1 2" key="1">
    <citation type="journal article" date="2014" name="Agronomy (Basel)">
        <title>A Draft Genome Sequence for Ensete ventricosum, the Drought-Tolerant Tree Against Hunger.</title>
        <authorList>
            <person name="Harrison J."/>
            <person name="Moore K.A."/>
            <person name="Paszkiewicz K."/>
            <person name="Jones T."/>
            <person name="Grant M."/>
            <person name="Ambacheew D."/>
            <person name="Muzemil S."/>
            <person name="Studholme D.J."/>
        </authorList>
    </citation>
    <scope>NUCLEOTIDE SEQUENCE [LARGE SCALE GENOMIC DNA]</scope>
</reference>
<proteinExistence type="predicted"/>
<evidence type="ECO:0000313" key="2">
    <source>
        <dbReference type="Proteomes" id="UP000287651"/>
    </source>
</evidence>
<protein>
    <submittedName>
        <fullName evidence="1">Uncharacterized protein</fullName>
    </submittedName>
</protein>
<dbReference type="Proteomes" id="UP000287651">
    <property type="component" value="Unassembled WGS sequence"/>
</dbReference>
<sequence length="166" mass="19165">MAVREHSSVLRLPHIRGLPTMLTDPEREEGVRDRSSSWRILPNAYLKVLVGNRGTGPLRLLYRRLARWPKDSGTLLEKPLLERSKDWSFGRSPSSGGSSPDMLLFCSNLKRKQDTTRIHRVFVPIAQNPMWVMQFASNSYQSLHWRTSKRISALEITHKGRTRTED</sequence>